<feature type="transmembrane region" description="Helical" evidence="11">
    <location>
        <begin position="147"/>
        <end position="167"/>
    </location>
</feature>
<dbReference type="SMART" id="SM00304">
    <property type="entry name" value="HAMP"/>
    <property type="match status" value="1"/>
</dbReference>
<keyword evidence="10 11" id="KW-0472">Membrane</keyword>
<dbReference type="Pfam" id="PF00672">
    <property type="entry name" value="HAMP"/>
    <property type="match status" value="1"/>
</dbReference>
<dbReference type="SMART" id="SM00387">
    <property type="entry name" value="HATPase_c"/>
    <property type="match status" value="1"/>
</dbReference>
<dbReference type="EMBL" id="DTKQ01000054">
    <property type="protein sequence ID" value="HGZ80044.1"/>
    <property type="molecule type" value="Genomic_DNA"/>
</dbReference>
<comment type="subcellular location">
    <subcellularLocation>
        <location evidence="2">Membrane</location>
    </subcellularLocation>
</comment>
<comment type="catalytic activity">
    <reaction evidence="1">
        <text>ATP + protein L-histidine = ADP + protein N-phospho-L-histidine.</text>
        <dbReference type="EC" id="2.7.13.3"/>
    </reaction>
</comment>
<keyword evidence="6 11" id="KW-0812">Transmembrane</keyword>
<keyword evidence="8 11" id="KW-1133">Transmembrane helix</keyword>
<dbReference type="SMART" id="SM00388">
    <property type="entry name" value="HisKA"/>
    <property type="match status" value="1"/>
</dbReference>
<dbReference type="EC" id="2.7.13.3" evidence="3"/>
<evidence type="ECO:0000313" key="14">
    <source>
        <dbReference type="EMBL" id="HGZ80044.1"/>
    </source>
</evidence>
<dbReference type="InterPro" id="IPR003660">
    <property type="entry name" value="HAMP_dom"/>
</dbReference>
<reference evidence="14" key="1">
    <citation type="journal article" date="2020" name="mSystems">
        <title>Genome- and Community-Level Interaction Insights into Carbon Utilization and Element Cycling Functions of Hydrothermarchaeota in Hydrothermal Sediment.</title>
        <authorList>
            <person name="Zhou Z."/>
            <person name="Liu Y."/>
            <person name="Xu W."/>
            <person name="Pan J."/>
            <person name="Luo Z.H."/>
            <person name="Li M."/>
        </authorList>
    </citation>
    <scope>NUCLEOTIDE SEQUENCE [LARGE SCALE GENOMIC DNA]</scope>
    <source>
        <strain evidence="14">SpSt-86</strain>
    </source>
</reference>
<evidence type="ECO:0000256" key="4">
    <source>
        <dbReference type="ARBA" id="ARBA00022553"/>
    </source>
</evidence>
<dbReference type="InterPro" id="IPR003594">
    <property type="entry name" value="HATPase_dom"/>
</dbReference>
<dbReference type="Gene3D" id="6.10.340.10">
    <property type="match status" value="1"/>
</dbReference>
<evidence type="ECO:0000256" key="3">
    <source>
        <dbReference type="ARBA" id="ARBA00012438"/>
    </source>
</evidence>
<dbReference type="FunFam" id="1.10.287.130:FF:000001">
    <property type="entry name" value="Two-component sensor histidine kinase"/>
    <property type="match status" value="1"/>
</dbReference>
<gene>
    <name evidence="14" type="ORF">ENW55_08685</name>
</gene>
<dbReference type="GO" id="GO:0005886">
    <property type="term" value="C:plasma membrane"/>
    <property type="evidence" value="ECO:0007669"/>
    <property type="project" value="TreeGrafter"/>
</dbReference>
<evidence type="ECO:0000256" key="7">
    <source>
        <dbReference type="ARBA" id="ARBA00022777"/>
    </source>
</evidence>
<dbReference type="SUPFAM" id="SSF47384">
    <property type="entry name" value="Homodimeric domain of signal transducing histidine kinase"/>
    <property type="match status" value="1"/>
</dbReference>
<dbReference type="Pfam" id="PF00512">
    <property type="entry name" value="HisKA"/>
    <property type="match status" value="1"/>
</dbReference>
<dbReference type="PROSITE" id="PS50885">
    <property type="entry name" value="HAMP"/>
    <property type="match status" value="1"/>
</dbReference>
<dbReference type="CDD" id="cd06225">
    <property type="entry name" value="HAMP"/>
    <property type="match status" value="1"/>
</dbReference>
<dbReference type="InterPro" id="IPR004358">
    <property type="entry name" value="Sig_transdc_His_kin-like_C"/>
</dbReference>
<feature type="domain" description="Histidine kinase" evidence="12">
    <location>
        <begin position="229"/>
        <end position="431"/>
    </location>
</feature>
<evidence type="ECO:0000256" key="8">
    <source>
        <dbReference type="ARBA" id="ARBA00022989"/>
    </source>
</evidence>
<dbReference type="InterPro" id="IPR005467">
    <property type="entry name" value="His_kinase_dom"/>
</dbReference>
<dbReference type="PANTHER" id="PTHR45436">
    <property type="entry name" value="SENSOR HISTIDINE KINASE YKOH"/>
    <property type="match status" value="1"/>
</dbReference>
<dbReference type="PANTHER" id="PTHR45436:SF5">
    <property type="entry name" value="SENSOR HISTIDINE KINASE TRCS"/>
    <property type="match status" value="1"/>
</dbReference>
<keyword evidence="5" id="KW-0808">Transferase</keyword>
<organism evidence="14">
    <name type="scientific">Pseudothermotoga hypogea</name>
    <dbReference type="NCBI Taxonomy" id="57487"/>
    <lineage>
        <taxon>Bacteria</taxon>
        <taxon>Thermotogati</taxon>
        <taxon>Thermotogota</taxon>
        <taxon>Thermotogae</taxon>
        <taxon>Thermotogales</taxon>
        <taxon>Thermotogaceae</taxon>
        <taxon>Pseudothermotoga</taxon>
    </lineage>
</organism>
<keyword evidence="7 14" id="KW-0418">Kinase</keyword>
<dbReference type="PRINTS" id="PR00344">
    <property type="entry name" value="BCTRLSENSOR"/>
</dbReference>
<dbReference type="InterPro" id="IPR003661">
    <property type="entry name" value="HisK_dim/P_dom"/>
</dbReference>
<evidence type="ECO:0000256" key="6">
    <source>
        <dbReference type="ARBA" id="ARBA00022692"/>
    </source>
</evidence>
<evidence type="ECO:0000256" key="2">
    <source>
        <dbReference type="ARBA" id="ARBA00004370"/>
    </source>
</evidence>
<proteinExistence type="predicted"/>
<dbReference type="InterPro" id="IPR036890">
    <property type="entry name" value="HATPase_C_sf"/>
</dbReference>
<evidence type="ECO:0000256" key="5">
    <source>
        <dbReference type="ARBA" id="ARBA00022679"/>
    </source>
</evidence>
<dbReference type="Pfam" id="PF02518">
    <property type="entry name" value="HATPase_c"/>
    <property type="match status" value="1"/>
</dbReference>
<keyword evidence="4" id="KW-0597">Phosphoprotein</keyword>
<evidence type="ECO:0000259" key="12">
    <source>
        <dbReference type="PROSITE" id="PS50109"/>
    </source>
</evidence>
<dbReference type="CDD" id="cd00082">
    <property type="entry name" value="HisKA"/>
    <property type="match status" value="1"/>
</dbReference>
<evidence type="ECO:0000256" key="10">
    <source>
        <dbReference type="ARBA" id="ARBA00023136"/>
    </source>
</evidence>
<feature type="domain" description="HAMP" evidence="13">
    <location>
        <begin position="168"/>
        <end position="221"/>
    </location>
</feature>
<feature type="transmembrane region" description="Helical" evidence="11">
    <location>
        <begin position="12"/>
        <end position="31"/>
    </location>
</feature>
<dbReference type="PROSITE" id="PS50109">
    <property type="entry name" value="HIS_KIN"/>
    <property type="match status" value="1"/>
</dbReference>
<keyword evidence="9" id="KW-0902">Two-component regulatory system</keyword>
<dbReference type="SUPFAM" id="SSF55874">
    <property type="entry name" value="ATPase domain of HSP90 chaperone/DNA topoisomerase II/histidine kinase"/>
    <property type="match status" value="1"/>
</dbReference>
<evidence type="ECO:0000256" key="1">
    <source>
        <dbReference type="ARBA" id="ARBA00000085"/>
    </source>
</evidence>
<dbReference type="InterPro" id="IPR036097">
    <property type="entry name" value="HisK_dim/P_sf"/>
</dbReference>
<evidence type="ECO:0000256" key="11">
    <source>
        <dbReference type="SAM" id="Phobius"/>
    </source>
</evidence>
<evidence type="ECO:0000256" key="9">
    <source>
        <dbReference type="ARBA" id="ARBA00023012"/>
    </source>
</evidence>
<dbReference type="AlphaFoldDB" id="A0A832MNG9"/>
<protein>
    <recommendedName>
        <fullName evidence="3">histidine kinase</fullName>
        <ecNumber evidence="3">2.7.13.3</ecNumber>
    </recommendedName>
</protein>
<sequence length="431" mass="48363">MFSTLKWKLTVIQTVLFSLVLGLGLLLAYNVTKQVHISRSVALLRQAVSAYLRNPMRNAPRSGLPAGIAIVSSTGEVIFGTIDTQHESFEKFLSHVLSVRKPSYIKLGNDEYLVVKLSVQTFAGQSELFLLSPAGGMGDFLKLLSRMFLILWAIFSLASFLLGHYFVNRSLAPMKRITEELRNISASDLSRRVYDPGTEDEVSNLAKTINDMLNRLQLGFEMQNDFVNDVSHELRTPLTSIQGYAELIEKFSKNSEIVTESARTIRETVQQIIDLTENLLTLSRPVSKVELVRLDLRKFLHEEAEEFSRQFRDFTFEVEGEGEGCSDTRALRIVLKTLVENAVKFSTNDKRIILRCGDGWISVKDFGIGVEDSEKKKIFQKFYKSDRSRSTPGYGLGLALADKLVRAIGGTIEVVSEVGKGSEFIVKLPKC</sequence>
<comment type="caution">
    <text evidence="14">The sequence shown here is derived from an EMBL/GenBank/DDBJ whole genome shotgun (WGS) entry which is preliminary data.</text>
</comment>
<dbReference type="Gene3D" id="1.10.287.130">
    <property type="match status" value="1"/>
</dbReference>
<dbReference type="GO" id="GO:0000155">
    <property type="term" value="F:phosphorelay sensor kinase activity"/>
    <property type="evidence" value="ECO:0007669"/>
    <property type="project" value="InterPro"/>
</dbReference>
<evidence type="ECO:0000259" key="13">
    <source>
        <dbReference type="PROSITE" id="PS50885"/>
    </source>
</evidence>
<name>A0A832MNG9_9THEM</name>
<accession>A0A832MNG9</accession>
<dbReference type="Gene3D" id="3.30.565.10">
    <property type="entry name" value="Histidine kinase-like ATPase, C-terminal domain"/>
    <property type="match status" value="1"/>
</dbReference>
<dbReference type="SUPFAM" id="SSF158472">
    <property type="entry name" value="HAMP domain-like"/>
    <property type="match status" value="1"/>
</dbReference>
<dbReference type="InterPro" id="IPR050428">
    <property type="entry name" value="TCS_sensor_his_kinase"/>
</dbReference>